<feature type="compositionally biased region" description="Low complexity" evidence="1">
    <location>
        <begin position="150"/>
        <end position="165"/>
    </location>
</feature>
<feature type="region of interest" description="Disordered" evidence="1">
    <location>
        <begin position="1"/>
        <end position="32"/>
    </location>
</feature>
<dbReference type="EMBL" id="OU015566">
    <property type="protein sequence ID" value="CAG5101827.1"/>
    <property type="molecule type" value="Genomic_DNA"/>
</dbReference>
<proteinExistence type="predicted"/>
<reference evidence="3 4" key="1">
    <citation type="submission" date="2021-04" db="EMBL/GenBank/DDBJ databases">
        <authorList>
            <person name="Bliznina A."/>
        </authorList>
    </citation>
    <scope>NUCLEOTIDE SEQUENCE [LARGE SCALE GENOMIC DNA]</scope>
</reference>
<dbReference type="Proteomes" id="UP001158576">
    <property type="component" value="Chromosome 1"/>
</dbReference>
<feature type="compositionally biased region" description="Low complexity" evidence="1">
    <location>
        <begin position="109"/>
        <end position="124"/>
    </location>
</feature>
<keyword evidence="2" id="KW-1133">Transmembrane helix</keyword>
<evidence type="ECO:0000313" key="3">
    <source>
        <dbReference type="EMBL" id="CAG5101827.1"/>
    </source>
</evidence>
<evidence type="ECO:0000313" key="4">
    <source>
        <dbReference type="Proteomes" id="UP001158576"/>
    </source>
</evidence>
<sequence length="267" mass="29068">MMGRRPPTTMSPKPTMPTGLETTTSPQGNDGDRDMIFCVSYSDCLIKFFSKEVAIIVIILIWLYFVFRLIIQAIVVVKTSTRPATHQPEAQHSSATQQEAHRQEALRPSSQQTISQQPQAQTQTGVPELEWDNSFDLPIDLSTTGPRANASAASSTGTTSQTSAARNSTPISLAGTSSTSRNMTTPRIQTTARALPSASAQKKSSARLSQPKASQIACRPPWNASVRTSTLASTNTRAQPSVEQQARAVRQRKQPTTLSINHSLKKY</sequence>
<feature type="compositionally biased region" description="Polar residues" evidence="1">
    <location>
        <begin position="82"/>
        <end position="98"/>
    </location>
</feature>
<feature type="compositionally biased region" description="Polar residues" evidence="1">
    <location>
        <begin position="254"/>
        <end position="267"/>
    </location>
</feature>
<evidence type="ECO:0000256" key="2">
    <source>
        <dbReference type="SAM" id="Phobius"/>
    </source>
</evidence>
<organism evidence="3 4">
    <name type="scientific">Oikopleura dioica</name>
    <name type="common">Tunicate</name>
    <dbReference type="NCBI Taxonomy" id="34765"/>
    <lineage>
        <taxon>Eukaryota</taxon>
        <taxon>Metazoa</taxon>
        <taxon>Chordata</taxon>
        <taxon>Tunicata</taxon>
        <taxon>Appendicularia</taxon>
        <taxon>Copelata</taxon>
        <taxon>Oikopleuridae</taxon>
        <taxon>Oikopleura</taxon>
    </lineage>
</organism>
<gene>
    <name evidence="3" type="ORF">OKIOD_LOCUS8783</name>
</gene>
<feature type="region of interest" description="Disordered" evidence="1">
    <location>
        <begin position="82"/>
        <end position="125"/>
    </location>
</feature>
<keyword evidence="2" id="KW-0812">Transmembrane</keyword>
<feature type="transmembrane region" description="Helical" evidence="2">
    <location>
        <begin position="53"/>
        <end position="77"/>
    </location>
</feature>
<feature type="region of interest" description="Disordered" evidence="1">
    <location>
        <begin position="140"/>
        <end position="267"/>
    </location>
</feature>
<accession>A0ABN7SIJ4</accession>
<keyword evidence="2" id="KW-0472">Membrane</keyword>
<feature type="compositionally biased region" description="Polar residues" evidence="1">
    <location>
        <begin position="166"/>
        <end position="213"/>
    </location>
</feature>
<evidence type="ECO:0000256" key="1">
    <source>
        <dbReference type="SAM" id="MobiDB-lite"/>
    </source>
</evidence>
<feature type="compositionally biased region" description="Low complexity" evidence="1">
    <location>
        <begin position="1"/>
        <end position="18"/>
    </location>
</feature>
<keyword evidence="4" id="KW-1185">Reference proteome</keyword>
<name>A0ABN7SIJ4_OIKDI</name>
<feature type="compositionally biased region" description="Polar residues" evidence="1">
    <location>
        <begin position="225"/>
        <end position="244"/>
    </location>
</feature>
<protein>
    <submittedName>
        <fullName evidence="3">Oidioi.mRNA.OKI2018_I69.chr1.g18.t1.cds</fullName>
    </submittedName>
</protein>